<keyword evidence="1" id="KW-0812">Transmembrane</keyword>
<feature type="transmembrane region" description="Helical" evidence="1">
    <location>
        <begin position="72"/>
        <end position="93"/>
    </location>
</feature>
<dbReference type="AlphaFoldDB" id="A0A4Q8AKF2"/>
<keyword evidence="1" id="KW-1133">Transmembrane helix</keyword>
<feature type="transmembrane region" description="Helical" evidence="1">
    <location>
        <begin position="12"/>
        <end position="29"/>
    </location>
</feature>
<keyword evidence="1" id="KW-0472">Membrane</keyword>
<dbReference type="EMBL" id="SHLC01000001">
    <property type="protein sequence ID" value="RZU64992.1"/>
    <property type="molecule type" value="Genomic_DNA"/>
</dbReference>
<sequence length="112" mass="12025">MEISVDGAKVLASVIPVGLLIIAIHTRSLRQRIRVVPKPVALYATILVIAASVTTVGLCVWCANTGRALDGFAAWFVVVASVLLGLQTVATFYEFVVISMREEDAEKPARSL</sequence>
<dbReference type="Proteomes" id="UP000291483">
    <property type="component" value="Unassembled WGS sequence"/>
</dbReference>
<organism evidence="2 3">
    <name type="scientific">Microterricola gilva</name>
    <dbReference type="NCBI Taxonomy" id="393267"/>
    <lineage>
        <taxon>Bacteria</taxon>
        <taxon>Bacillati</taxon>
        <taxon>Actinomycetota</taxon>
        <taxon>Actinomycetes</taxon>
        <taxon>Micrococcales</taxon>
        <taxon>Microbacteriaceae</taxon>
        <taxon>Microterricola</taxon>
    </lineage>
</organism>
<feature type="transmembrane region" description="Helical" evidence="1">
    <location>
        <begin position="41"/>
        <end position="66"/>
    </location>
</feature>
<evidence type="ECO:0000256" key="1">
    <source>
        <dbReference type="SAM" id="Phobius"/>
    </source>
</evidence>
<accession>A0A4Q8AKF2</accession>
<reference evidence="2 3" key="1">
    <citation type="submission" date="2019-02" db="EMBL/GenBank/DDBJ databases">
        <title>Sequencing the genomes of 1000 actinobacteria strains.</title>
        <authorList>
            <person name="Klenk H.-P."/>
        </authorList>
    </citation>
    <scope>NUCLEOTIDE SEQUENCE [LARGE SCALE GENOMIC DNA]</scope>
    <source>
        <strain evidence="2 3">DSM 18319</strain>
    </source>
</reference>
<keyword evidence="3" id="KW-1185">Reference proteome</keyword>
<dbReference type="RefSeq" id="WP_130505407.1">
    <property type="nucleotide sequence ID" value="NZ_SHLC01000001.1"/>
</dbReference>
<name>A0A4Q8AKF2_9MICO</name>
<proteinExistence type="predicted"/>
<comment type="caution">
    <text evidence="2">The sequence shown here is derived from an EMBL/GenBank/DDBJ whole genome shotgun (WGS) entry which is preliminary data.</text>
</comment>
<evidence type="ECO:0000313" key="2">
    <source>
        <dbReference type="EMBL" id="RZU64992.1"/>
    </source>
</evidence>
<protein>
    <submittedName>
        <fullName evidence="2">Uncharacterized protein</fullName>
    </submittedName>
</protein>
<evidence type="ECO:0000313" key="3">
    <source>
        <dbReference type="Proteomes" id="UP000291483"/>
    </source>
</evidence>
<gene>
    <name evidence="2" type="ORF">EV379_1311</name>
</gene>